<dbReference type="RefSeq" id="WP_012001896.1">
    <property type="nucleotide sequence ID" value="NC_009806.1"/>
</dbReference>
<geneLocation type="plasmid" evidence="2 3">
    <name>pKRAD01</name>
</geneLocation>
<keyword evidence="1" id="KW-1133">Transmembrane helix</keyword>
<sequence length="82" mass="9213">MFQPTRPAAHPYLLASPTGLERQRMYRRRRLIALAALLLLLTLVTLAGIALDRAVEPALDDLARRLEAAYRAASAAWRHPRP</sequence>
<dbReference type="EMBL" id="CP000751">
    <property type="protein sequence ID" value="ABS06126.1"/>
    <property type="molecule type" value="Genomic_DNA"/>
</dbReference>
<protein>
    <submittedName>
        <fullName evidence="2">Uncharacterized protein</fullName>
    </submittedName>
</protein>
<keyword evidence="1" id="KW-0812">Transmembrane</keyword>
<feature type="transmembrane region" description="Helical" evidence="1">
    <location>
        <begin position="31"/>
        <end position="51"/>
    </location>
</feature>
<organism evidence="2 3">
    <name type="scientific">Kineococcus radiotolerans (strain ATCC BAA-149 / DSM 14245 / SRS30216)</name>
    <dbReference type="NCBI Taxonomy" id="266940"/>
    <lineage>
        <taxon>Bacteria</taxon>
        <taxon>Bacillati</taxon>
        <taxon>Actinomycetota</taxon>
        <taxon>Actinomycetes</taxon>
        <taxon>Kineosporiales</taxon>
        <taxon>Kineosporiaceae</taxon>
        <taxon>Kineococcus</taxon>
    </lineage>
</organism>
<dbReference type="KEGG" id="kra:Krad_4667"/>
<dbReference type="AlphaFoldDB" id="A6WH37"/>
<evidence type="ECO:0000313" key="3">
    <source>
        <dbReference type="Proteomes" id="UP000001116"/>
    </source>
</evidence>
<dbReference type="Proteomes" id="UP000001116">
    <property type="component" value="Plasmid pKRAD01"/>
</dbReference>
<gene>
    <name evidence="2" type="ordered locus">Krad_4667</name>
</gene>
<reference evidence="3" key="1">
    <citation type="journal article" date="2008" name="PLoS ONE">
        <title>Survival in nuclear waste, extreme resistance, and potential applications gleaned from the genome sequence of Kineococcus radiotolerans SRS30216.</title>
        <authorList>
            <person name="Bagwell C.E."/>
            <person name="Bhat S."/>
            <person name="Hawkins G.M."/>
            <person name="Smith B.W."/>
            <person name="Biswas T."/>
            <person name="Hoover T.R."/>
            <person name="Saunders E."/>
            <person name="Han C.S."/>
            <person name="Tsodikov O.V."/>
            <person name="Shimkets L.J."/>
        </authorList>
    </citation>
    <scope>NUCLEOTIDE SEQUENCE [LARGE SCALE GENOMIC DNA]</scope>
    <source>
        <strain evidence="3">ATCC BAA-149 / DSM 14245 / SRS30216</strain>
    </source>
</reference>
<keyword evidence="3" id="KW-1185">Reference proteome</keyword>
<proteinExistence type="predicted"/>
<dbReference type="HOGENOM" id="CLU_2553734_0_0_11"/>
<evidence type="ECO:0000256" key="1">
    <source>
        <dbReference type="SAM" id="Phobius"/>
    </source>
</evidence>
<keyword evidence="1" id="KW-0472">Membrane</keyword>
<evidence type="ECO:0000313" key="2">
    <source>
        <dbReference type="EMBL" id="ABS06126.1"/>
    </source>
</evidence>
<name>A6WH37_KINRD</name>
<accession>A6WH37</accession>
<keyword evidence="2" id="KW-0614">Plasmid</keyword>